<dbReference type="Proteomes" id="UP000813463">
    <property type="component" value="Chromosome 4"/>
</dbReference>
<dbReference type="PANTHER" id="PTHR12616">
    <property type="entry name" value="VACUOLAR PROTEIN SORTING VPS41"/>
    <property type="match status" value="1"/>
</dbReference>
<organism evidence="1 2">
    <name type="scientific">Spinacia oleracea</name>
    <name type="common">Spinach</name>
    <dbReference type="NCBI Taxonomy" id="3562"/>
    <lineage>
        <taxon>Eukaryota</taxon>
        <taxon>Viridiplantae</taxon>
        <taxon>Streptophyta</taxon>
        <taxon>Embryophyta</taxon>
        <taxon>Tracheophyta</taxon>
        <taxon>Spermatophyta</taxon>
        <taxon>Magnoliopsida</taxon>
        <taxon>eudicotyledons</taxon>
        <taxon>Gunneridae</taxon>
        <taxon>Pentapetalae</taxon>
        <taxon>Caryophyllales</taxon>
        <taxon>Chenopodiaceae</taxon>
        <taxon>Chenopodioideae</taxon>
        <taxon>Anserineae</taxon>
        <taxon>Spinacia</taxon>
    </lineage>
</organism>
<dbReference type="RefSeq" id="XP_056682709.1">
    <property type="nucleotide sequence ID" value="XM_056826731.1"/>
</dbReference>
<proteinExistence type="predicted"/>
<dbReference type="InterPro" id="IPR045111">
    <property type="entry name" value="Vps41/Vps8"/>
</dbReference>
<dbReference type="Pfam" id="PF23556">
    <property type="entry name" value="TPR_Vps41"/>
    <property type="match status" value="1"/>
</dbReference>
<dbReference type="GeneID" id="130459384"/>
<evidence type="ECO:0000313" key="2">
    <source>
        <dbReference type="RefSeq" id="XP_056682709.1"/>
    </source>
</evidence>
<evidence type="ECO:0000313" key="1">
    <source>
        <dbReference type="Proteomes" id="UP000813463"/>
    </source>
</evidence>
<keyword evidence="1" id="KW-1185">Reference proteome</keyword>
<protein>
    <submittedName>
        <fullName evidence="2">Vacuolar protein sorting-associated protein 41 homolog</fullName>
    </submittedName>
</protein>
<sequence>MGKLALVALALNPAYRFLSAVKSWLRSVYYALTILSEIEPQLRASLMTDNLKEAVAELYVRTGQNEKAFSFFADLLKSKVFDFIERHSLHAAVCEKVVQLMMLDTKRATSLLIQQRELITPSDVVSQLLKGWR</sequence>
<reference evidence="2" key="2">
    <citation type="submission" date="2025-08" db="UniProtKB">
        <authorList>
            <consortium name="RefSeq"/>
        </authorList>
    </citation>
    <scope>IDENTIFICATION</scope>
    <source>
        <tissue evidence="2">Leaf</tissue>
    </source>
</reference>
<gene>
    <name evidence="2" type="primary">LOC130459384</name>
</gene>
<reference evidence="1" key="1">
    <citation type="journal article" date="2021" name="Nat. Commun.">
        <title>Genomic analyses provide insights into spinach domestication and the genetic basis of agronomic traits.</title>
        <authorList>
            <person name="Cai X."/>
            <person name="Sun X."/>
            <person name="Xu C."/>
            <person name="Sun H."/>
            <person name="Wang X."/>
            <person name="Ge C."/>
            <person name="Zhang Z."/>
            <person name="Wang Q."/>
            <person name="Fei Z."/>
            <person name="Jiao C."/>
            <person name="Wang Q."/>
        </authorList>
    </citation>
    <scope>NUCLEOTIDE SEQUENCE [LARGE SCALE GENOMIC DNA]</scope>
    <source>
        <strain evidence="1">cv. Varoflay</strain>
    </source>
</reference>
<accession>A0ABM3QH74</accession>
<dbReference type="PANTHER" id="PTHR12616:SF1">
    <property type="entry name" value="VACUOLAR PROTEIN SORTING-ASSOCIATED PROTEIN 41 HOMOLOG"/>
    <property type="match status" value="1"/>
</dbReference>
<name>A0ABM3QH74_SPIOL</name>